<accession>A0A1T4Z543</accession>
<evidence type="ECO:0000313" key="2">
    <source>
        <dbReference type="EMBL" id="SKB08978.1"/>
    </source>
</evidence>
<dbReference type="AlphaFoldDB" id="A0A1T4Z543"/>
<dbReference type="Proteomes" id="UP000191040">
    <property type="component" value="Chromosome I"/>
</dbReference>
<dbReference type="EMBL" id="LT796768">
    <property type="protein sequence ID" value="SKB08978.1"/>
    <property type="molecule type" value="Genomic_DNA"/>
</dbReference>
<sequence>MNGPQKTLATALTAGVLALGLGACGQSQEEKEAAACDALDELGTTLTEVGSTLTADSTVEEWRDARFEVRKAIDKAEDKVDEADEAAWDEVDDAWERFEDGVQNVDGSATVPEATASLASDFEAVKSARERAASGLSC</sequence>
<reference evidence="3" key="1">
    <citation type="submission" date="2017-02" db="EMBL/GenBank/DDBJ databases">
        <authorList>
            <person name="Varghese N."/>
            <person name="Submissions S."/>
        </authorList>
    </citation>
    <scope>NUCLEOTIDE SEQUENCE [LARGE SCALE GENOMIC DNA]</scope>
    <source>
        <strain evidence="3">9H-4</strain>
    </source>
</reference>
<keyword evidence="1" id="KW-0175">Coiled coil</keyword>
<protein>
    <submittedName>
        <fullName evidence="2">Uncharacterized protein</fullName>
    </submittedName>
</protein>
<organism evidence="2 3">
    <name type="scientific">Aeromicrobium choanae</name>
    <dbReference type="NCBI Taxonomy" id="1736691"/>
    <lineage>
        <taxon>Bacteria</taxon>
        <taxon>Bacillati</taxon>
        <taxon>Actinomycetota</taxon>
        <taxon>Actinomycetes</taxon>
        <taxon>Propionibacteriales</taxon>
        <taxon>Nocardioidaceae</taxon>
        <taxon>Aeromicrobium</taxon>
    </lineage>
</organism>
<keyword evidence="3" id="KW-1185">Reference proteome</keyword>
<gene>
    <name evidence="2" type="ORF">SAMN06295964_2421</name>
</gene>
<dbReference type="STRING" id="1736691.SAMN06295964_2421"/>
<evidence type="ECO:0000313" key="3">
    <source>
        <dbReference type="Proteomes" id="UP000191040"/>
    </source>
</evidence>
<evidence type="ECO:0000256" key="1">
    <source>
        <dbReference type="SAM" id="Coils"/>
    </source>
</evidence>
<dbReference type="RefSeq" id="WP_078700393.1">
    <property type="nucleotide sequence ID" value="NZ_LT796768.1"/>
</dbReference>
<name>A0A1T4Z543_9ACTN</name>
<proteinExistence type="predicted"/>
<dbReference type="PROSITE" id="PS51257">
    <property type="entry name" value="PROKAR_LIPOPROTEIN"/>
    <property type="match status" value="1"/>
</dbReference>
<feature type="coiled-coil region" evidence="1">
    <location>
        <begin position="59"/>
        <end position="86"/>
    </location>
</feature>